<comment type="cofactor">
    <cofactor evidence="1">
        <name>Mg(2+)</name>
        <dbReference type="ChEBI" id="CHEBI:18420"/>
    </cofactor>
</comment>
<name>A0A8J5I531_ZINOF</name>
<protein>
    <recommendedName>
        <fullName evidence="3">phosphatidate phosphatase</fullName>
        <ecNumber evidence="3">3.1.3.4</ecNumber>
    </recommendedName>
</protein>
<dbReference type="EMBL" id="JACMSC010000003">
    <property type="protein sequence ID" value="KAG6528055.1"/>
    <property type="molecule type" value="Genomic_DNA"/>
</dbReference>
<evidence type="ECO:0000256" key="4">
    <source>
        <dbReference type="ARBA" id="ARBA00022801"/>
    </source>
</evidence>
<feature type="domain" description="Lipin N-terminal" evidence="6">
    <location>
        <begin position="12"/>
        <end position="97"/>
    </location>
</feature>
<evidence type="ECO:0000313" key="10">
    <source>
        <dbReference type="Proteomes" id="UP000734854"/>
    </source>
</evidence>
<reference evidence="9 10" key="1">
    <citation type="submission" date="2020-08" db="EMBL/GenBank/DDBJ databases">
        <title>Plant Genome Project.</title>
        <authorList>
            <person name="Zhang R.-G."/>
        </authorList>
    </citation>
    <scope>NUCLEOTIDE SEQUENCE [LARGE SCALE GENOMIC DNA]</scope>
    <source>
        <tissue evidence="9">Rhizome</tissue>
    </source>
</reference>
<evidence type="ECO:0000256" key="3">
    <source>
        <dbReference type="ARBA" id="ARBA00012638"/>
    </source>
</evidence>
<dbReference type="InterPro" id="IPR026058">
    <property type="entry name" value="LIPIN"/>
</dbReference>
<feature type="region of interest" description="Disordered" evidence="5">
    <location>
        <begin position="485"/>
        <end position="506"/>
    </location>
</feature>
<dbReference type="PANTHER" id="PTHR12181:SF12">
    <property type="entry name" value="PHOSPHATIDATE PHOSPHATASE"/>
    <property type="match status" value="1"/>
</dbReference>
<comment type="similarity">
    <text evidence="2">Belongs to the lipin family.</text>
</comment>
<dbReference type="Proteomes" id="UP000734854">
    <property type="component" value="Unassembled WGS sequence"/>
</dbReference>
<dbReference type="Pfam" id="PF08235">
    <property type="entry name" value="LNS2"/>
    <property type="match status" value="1"/>
</dbReference>
<evidence type="ECO:0000313" key="9">
    <source>
        <dbReference type="EMBL" id="KAG6528055.1"/>
    </source>
</evidence>
<dbReference type="AlphaFoldDB" id="A0A8J5I531"/>
<dbReference type="InterPro" id="IPR007651">
    <property type="entry name" value="Lipin_N"/>
</dbReference>
<keyword evidence="10" id="KW-1185">Reference proteome</keyword>
<accession>A0A8J5I531</accession>
<dbReference type="GO" id="GO:0008195">
    <property type="term" value="F:phosphatidate phosphatase activity"/>
    <property type="evidence" value="ECO:0007669"/>
    <property type="project" value="UniProtKB-EC"/>
</dbReference>
<feature type="domain" description="Lipin/Ned1/Smp2 (LNS2)" evidence="7">
    <location>
        <begin position="963"/>
        <end position="1018"/>
    </location>
</feature>
<dbReference type="Pfam" id="PF16876">
    <property type="entry name" value="Lipin_mid"/>
    <property type="match status" value="1"/>
</dbReference>
<feature type="domain" description="Lipin middle" evidence="8">
    <location>
        <begin position="818"/>
        <end position="909"/>
    </location>
</feature>
<dbReference type="InterPro" id="IPR031703">
    <property type="entry name" value="Lipin_mid"/>
</dbReference>
<gene>
    <name evidence="9" type="ORF">ZIOFF_010193</name>
</gene>
<evidence type="ECO:0000259" key="6">
    <source>
        <dbReference type="Pfam" id="PF04571"/>
    </source>
</evidence>
<dbReference type="EC" id="3.1.3.4" evidence="3"/>
<evidence type="ECO:0000256" key="2">
    <source>
        <dbReference type="ARBA" id="ARBA00005476"/>
    </source>
</evidence>
<evidence type="ECO:0000259" key="8">
    <source>
        <dbReference type="Pfam" id="PF16876"/>
    </source>
</evidence>
<keyword evidence="4" id="KW-0378">Hydrolase</keyword>
<sequence>MYAVEKLGSYISRGVYTVSGPFHPFGGAVDIIVVQQQDGSFKSSPWYVRFGKFQGVLKTKEKLVKISVNGVEAGFNMYLDHKGEAFFLRDAEAGEQEFFMSPPTSGDETEGTMTNYQSEKNLNFDAEGSQKEMVTQVSNGNSKLVTQTSSKRSTILGFVFGRKTFKEIHDGENVKEVNSMERAEITADLLEVKWSTNMKSRDQRVDEVKSPDNGEMSAYVSNDNYGPLTTFPKDCLHPNENLNAYGGGMDNGCGKTISTGDNLEELKHRVGEEPADVYSSEGGKNSTCERKNSEFVSESPGNNPQIANFGFVGISPDSFGSHSDELGESMNNMLSGIISEEMASCGDVQIETMGINDTDVRNKSVPDLVALQSDETGVQNSSSTAYCHDEMQCHTESHMDSTLAVSTLETGNMEVSSFCYWQTIENSTNRSNITDYKITDNLGPISGGFEHCESGILCHANMVLEVSSIAGAGASVINENSEYNHDQSLETARKSESSLSENSQYDSPIEEALIDSDNYDFGSMSYPTSYFKQISSGIRFSLNEQIPGCESEVISVDAVAGESAHVQEMNFQKIDLLGNHSCMEETGIAQVASCPASIPGNPPKYGVFTKSASISELLNSYNSDNAAQEVEGFDQKCNLTGVYSLEHINVARDLSTITKPREVAEYSVSHFESSDDVQFPFSDIDNYGAKEINPELSDNEKVGETKYFQSPNAEIDLETQDLEIKNNKCSLSNSGAFSSQSSPIVISSCKRCSGVNELSSKSLPIVRSHIKDLEVSPVHHSLSSCSLVEKNDIQEAVISSDSEEEEPKSSLTNATVGMGIDAASQQFDAEKVNVEKFIALGPSVVKDERLVVRIGDQYFPWSAAAPIVLGMVCFGQKEMLEPQGMIPVERVEKTLGTSKSMPIQPRGNWNIWPFVKKSKTLSNPEALSEVGNDLILDPDFRSNGRIAQESDIIKIKNSKKVQSLTPTSEELASLNLKEGKNVVTFNFSTAMLGVDARIYLWKWNTRIVVSDVDGTITKYVLLT</sequence>
<feature type="compositionally biased region" description="Polar residues" evidence="5">
    <location>
        <begin position="497"/>
        <end position="506"/>
    </location>
</feature>
<evidence type="ECO:0000256" key="1">
    <source>
        <dbReference type="ARBA" id="ARBA00001946"/>
    </source>
</evidence>
<evidence type="ECO:0000259" key="7">
    <source>
        <dbReference type="Pfam" id="PF08235"/>
    </source>
</evidence>
<feature type="compositionally biased region" description="Basic and acidic residues" evidence="5">
    <location>
        <begin position="485"/>
        <end position="496"/>
    </location>
</feature>
<dbReference type="Pfam" id="PF04571">
    <property type="entry name" value="Lipin_N"/>
    <property type="match status" value="1"/>
</dbReference>
<dbReference type="InterPro" id="IPR013209">
    <property type="entry name" value="LNS2"/>
</dbReference>
<organism evidence="9 10">
    <name type="scientific">Zingiber officinale</name>
    <name type="common">Ginger</name>
    <name type="synonym">Amomum zingiber</name>
    <dbReference type="NCBI Taxonomy" id="94328"/>
    <lineage>
        <taxon>Eukaryota</taxon>
        <taxon>Viridiplantae</taxon>
        <taxon>Streptophyta</taxon>
        <taxon>Embryophyta</taxon>
        <taxon>Tracheophyta</taxon>
        <taxon>Spermatophyta</taxon>
        <taxon>Magnoliopsida</taxon>
        <taxon>Liliopsida</taxon>
        <taxon>Zingiberales</taxon>
        <taxon>Zingiberaceae</taxon>
        <taxon>Zingiber</taxon>
    </lineage>
</organism>
<comment type="caution">
    <text evidence="9">The sequence shown here is derived from an EMBL/GenBank/DDBJ whole genome shotgun (WGS) entry which is preliminary data.</text>
</comment>
<evidence type="ECO:0000256" key="5">
    <source>
        <dbReference type="SAM" id="MobiDB-lite"/>
    </source>
</evidence>
<dbReference type="PANTHER" id="PTHR12181">
    <property type="entry name" value="LIPIN"/>
    <property type="match status" value="1"/>
</dbReference>
<proteinExistence type="inferred from homology"/>